<evidence type="ECO:0000313" key="3">
    <source>
        <dbReference type="Proteomes" id="UP000324020"/>
    </source>
</evidence>
<feature type="region of interest" description="Disordered" evidence="1">
    <location>
        <begin position="1"/>
        <end position="21"/>
    </location>
</feature>
<dbReference type="AlphaFoldDB" id="A0A1G7IJL6"/>
<dbReference type="OrthoDB" id="315163at2157"/>
<organism evidence="2 3">
    <name type="scientific">Halorubrum xinjiangense</name>
    <dbReference type="NCBI Taxonomy" id="261291"/>
    <lineage>
        <taxon>Archaea</taxon>
        <taxon>Methanobacteriati</taxon>
        <taxon>Methanobacteriota</taxon>
        <taxon>Stenosarchaea group</taxon>
        <taxon>Halobacteria</taxon>
        <taxon>Halobacteriales</taxon>
        <taxon>Haloferacaceae</taxon>
        <taxon>Halorubrum</taxon>
    </lineage>
</organism>
<evidence type="ECO:0008006" key="4">
    <source>
        <dbReference type="Google" id="ProtNLM"/>
    </source>
</evidence>
<sequence>MSDDTDHSAVRSSTEYARTRTRCPNCGDHVPAAGGNTEATECPNCHRMVRT</sequence>
<dbReference type="Proteomes" id="UP000324020">
    <property type="component" value="Unassembled WGS sequence"/>
</dbReference>
<proteinExistence type="predicted"/>
<accession>A0A1G7IJL6</accession>
<dbReference type="RefSeq" id="WP_188127984.1">
    <property type="nucleotide sequence ID" value="NZ_FNBO01000002.1"/>
</dbReference>
<name>A0A1G7IJL6_9EURY</name>
<evidence type="ECO:0000313" key="2">
    <source>
        <dbReference type="EMBL" id="SDF12833.1"/>
    </source>
</evidence>
<protein>
    <recommendedName>
        <fullName evidence="4">Small CPxCG-related zinc finger protein</fullName>
    </recommendedName>
</protein>
<evidence type="ECO:0000256" key="1">
    <source>
        <dbReference type="SAM" id="MobiDB-lite"/>
    </source>
</evidence>
<gene>
    <name evidence="2" type="ORF">SAMN04488067_10272</name>
</gene>
<keyword evidence="3" id="KW-1185">Reference proteome</keyword>
<dbReference type="EMBL" id="FNBO01000002">
    <property type="protein sequence ID" value="SDF12833.1"/>
    <property type="molecule type" value="Genomic_DNA"/>
</dbReference>
<reference evidence="2 3" key="1">
    <citation type="submission" date="2016-10" db="EMBL/GenBank/DDBJ databases">
        <authorList>
            <person name="Varghese N."/>
            <person name="Submissions S."/>
        </authorList>
    </citation>
    <scope>NUCLEOTIDE SEQUENCE [LARGE SCALE GENOMIC DNA]</scope>
    <source>
        <strain evidence="2 3">CGMCC 1.3527</strain>
    </source>
</reference>